<sequence>MADNVEILMSIIGVELRKAQAIHKSMRSSHEGYAVIKEELDELWLEVKVNPPNNHAIAREAIQTAAMAARLCLDVLLPPPGRNPETEWVEFLREHQPVTRLDEGGELKR</sequence>
<evidence type="ECO:0000313" key="1">
    <source>
        <dbReference type="EMBL" id="KKL19442.1"/>
    </source>
</evidence>
<gene>
    <name evidence="1" type="ORF">LCGC14_2465430</name>
</gene>
<dbReference type="AlphaFoldDB" id="A0A0F9BZR2"/>
<reference evidence="1" key="1">
    <citation type="journal article" date="2015" name="Nature">
        <title>Complex archaea that bridge the gap between prokaryotes and eukaryotes.</title>
        <authorList>
            <person name="Spang A."/>
            <person name="Saw J.H."/>
            <person name="Jorgensen S.L."/>
            <person name="Zaremba-Niedzwiedzka K."/>
            <person name="Martijn J."/>
            <person name="Lind A.E."/>
            <person name="van Eijk R."/>
            <person name="Schleper C."/>
            <person name="Guy L."/>
            <person name="Ettema T.J."/>
        </authorList>
    </citation>
    <scope>NUCLEOTIDE SEQUENCE</scope>
</reference>
<proteinExistence type="predicted"/>
<comment type="caution">
    <text evidence="1">The sequence shown here is derived from an EMBL/GenBank/DDBJ whole genome shotgun (WGS) entry which is preliminary data.</text>
</comment>
<dbReference type="EMBL" id="LAZR01038485">
    <property type="protein sequence ID" value="KKL19442.1"/>
    <property type="molecule type" value="Genomic_DNA"/>
</dbReference>
<accession>A0A0F9BZR2</accession>
<protein>
    <submittedName>
        <fullName evidence="1">Uncharacterized protein</fullName>
    </submittedName>
</protein>
<organism evidence="1">
    <name type="scientific">marine sediment metagenome</name>
    <dbReference type="NCBI Taxonomy" id="412755"/>
    <lineage>
        <taxon>unclassified sequences</taxon>
        <taxon>metagenomes</taxon>
        <taxon>ecological metagenomes</taxon>
    </lineage>
</organism>
<name>A0A0F9BZR2_9ZZZZ</name>